<evidence type="ECO:0000259" key="3">
    <source>
        <dbReference type="Pfam" id="PF20772"/>
    </source>
</evidence>
<dbReference type="InterPro" id="IPR017856">
    <property type="entry name" value="Integrase-like_N"/>
</dbReference>
<evidence type="ECO:0000313" key="4">
    <source>
        <dbReference type="EMBL" id="CAL4067539.1"/>
    </source>
</evidence>
<feature type="domain" description="TACO1/YebC-like second and third" evidence="2">
    <location>
        <begin position="119"/>
        <end position="273"/>
    </location>
</feature>
<comment type="similarity">
    <text evidence="1">Belongs to the TACO1 family.</text>
</comment>
<dbReference type="GO" id="GO:0005739">
    <property type="term" value="C:mitochondrion"/>
    <property type="evidence" value="ECO:0007669"/>
    <property type="project" value="TreeGrafter"/>
</dbReference>
<dbReference type="SUPFAM" id="SSF75625">
    <property type="entry name" value="YebC-like"/>
    <property type="match status" value="1"/>
</dbReference>
<reference evidence="4 5" key="1">
    <citation type="submission" date="2024-05" db="EMBL/GenBank/DDBJ databases">
        <authorList>
            <person name="Wallberg A."/>
        </authorList>
    </citation>
    <scope>NUCLEOTIDE SEQUENCE [LARGE SCALE GENOMIC DNA]</scope>
</reference>
<feature type="domain" description="TACO1/YebC-like N-terminal" evidence="3">
    <location>
        <begin position="40"/>
        <end position="111"/>
    </location>
</feature>
<dbReference type="Gene3D" id="1.10.10.200">
    <property type="match status" value="1"/>
</dbReference>
<name>A0AAV2Q0X9_MEGNR</name>
<evidence type="ECO:0000259" key="2">
    <source>
        <dbReference type="Pfam" id="PF01709"/>
    </source>
</evidence>
<dbReference type="Pfam" id="PF01709">
    <property type="entry name" value="Transcrip_reg"/>
    <property type="match status" value="1"/>
</dbReference>
<dbReference type="EMBL" id="CAXKWB010002745">
    <property type="protein sequence ID" value="CAL4067539.1"/>
    <property type="molecule type" value="Genomic_DNA"/>
</dbReference>
<keyword evidence="5" id="KW-1185">Reference proteome</keyword>
<evidence type="ECO:0008006" key="6">
    <source>
        <dbReference type="Google" id="ProtNLM"/>
    </source>
</evidence>
<dbReference type="PANTHER" id="PTHR12532">
    <property type="entry name" value="TRANSLATIONAL ACTIVATOR OF CYTOCHROME C OXIDASE 1"/>
    <property type="match status" value="1"/>
</dbReference>
<dbReference type="Gene3D" id="3.30.70.980">
    <property type="match status" value="2"/>
</dbReference>
<dbReference type="InterPro" id="IPR029072">
    <property type="entry name" value="YebC-like"/>
</dbReference>
<comment type="caution">
    <text evidence="4">The sequence shown here is derived from an EMBL/GenBank/DDBJ whole genome shotgun (WGS) entry which is preliminary data.</text>
</comment>
<feature type="non-terminal residue" evidence="4">
    <location>
        <position position="1"/>
    </location>
</feature>
<gene>
    <name evidence="4" type="ORF">MNOR_LOCUS6593</name>
</gene>
<dbReference type="InterPro" id="IPR002876">
    <property type="entry name" value="Transcrip_reg_TACO1-like"/>
</dbReference>
<dbReference type="InterPro" id="IPR049083">
    <property type="entry name" value="TACO1_YebC_N"/>
</dbReference>
<organism evidence="4 5">
    <name type="scientific">Meganyctiphanes norvegica</name>
    <name type="common">Northern krill</name>
    <name type="synonym">Thysanopoda norvegica</name>
    <dbReference type="NCBI Taxonomy" id="48144"/>
    <lineage>
        <taxon>Eukaryota</taxon>
        <taxon>Metazoa</taxon>
        <taxon>Ecdysozoa</taxon>
        <taxon>Arthropoda</taxon>
        <taxon>Crustacea</taxon>
        <taxon>Multicrustacea</taxon>
        <taxon>Malacostraca</taxon>
        <taxon>Eumalacostraca</taxon>
        <taxon>Eucarida</taxon>
        <taxon>Euphausiacea</taxon>
        <taxon>Euphausiidae</taxon>
        <taxon>Meganyctiphanes</taxon>
    </lineage>
</organism>
<dbReference type="Proteomes" id="UP001497623">
    <property type="component" value="Unassembled WGS sequence"/>
</dbReference>
<dbReference type="Pfam" id="PF20772">
    <property type="entry name" value="TACO1_YebC_N"/>
    <property type="match status" value="1"/>
</dbReference>
<evidence type="ECO:0000313" key="5">
    <source>
        <dbReference type="Proteomes" id="UP001497623"/>
    </source>
</evidence>
<dbReference type="AlphaFoldDB" id="A0AAV2Q0X9"/>
<proteinExistence type="inferred from homology"/>
<evidence type="ECO:0000256" key="1">
    <source>
        <dbReference type="ARBA" id="ARBA00008724"/>
    </source>
</evidence>
<accession>A0AAV2Q0X9</accession>
<sequence length="274" mass="30663">VYAMSNYTFVRKKLASGIRACLQHEQWSIFDQKQCMAGHSKWSNIRQTEGAEDQQEATLFAKMAGLMRLAIRENNGNNNPKTNTALARAVEMAKGNTMPVAAIERVLASANKTQDNARKIQLEYRGPSATFLLVDLLTDNIMRSKTLINTAIKKRRIQEIGKGKARHLFEEKGIIIVNSSTPVDSDAAMEHAIEVGAEDVIQDEEFYEFTCAPEDFLNVKQGLENLNYNVSYSSVDFVPISPVTISPEDEKELEIITQKLEDLADVSKVYANVE</sequence>
<dbReference type="PANTHER" id="PTHR12532:SF0">
    <property type="entry name" value="TRANSLATIONAL ACTIVATOR OF CYTOCHROME C OXIDASE 1"/>
    <property type="match status" value="1"/>
</dbReference>
<dbReference type="InterPro" id="IPR026564">
    <property type="entry name" value="Transcrip_reg_TACO1-like_dom3"/>
</dbReference>
<dbReference type="InterPro" id="IPR048300">
    <property type="entry name" value="TACO1_YebC-like_2nd/3rd_dom"/>
</dbReference>
<protein>
    <recommendedName>
        <fullName evidence="6">Translational activator of cytochrome c oxidase 1</fullName>
    </recommendedName>
</protein>